<sequence>MWAAVITLCAGAMTGLAQSPASAAVACDVAYTSTDWTSGPGQGGFSAAVTIRNTGDPISAWSLTFAFPGSQRLTQGWAANWTQSGAGVTATNMPWNGALGTNATAGLGFNGTWTGSNPKPAGFKVNGVTCGGTPSPSPSPTPTPTLQPDGYVAVTPTSLAVPEGGSATAGVKLSLRPNSNVTVTVTKTSGGDADLSASPTTLTFTPATWNIAQNVAVSAAQDADNAGGAARFTLSATGGGVFYFSSSLNATEADDEAARRVTALDQNG</sequence>
<dbReference type="GO" id="GO:0005975">
    <property type="term" value="P:carbohydrate metabolic process"/>
    <property type="evidence" value="ECO:0007669"/>
    <property type="project" value="InterPro"/>
</dbReference>
<dbReference type="Pfam" id="PF00553">
    <property type="entry name" value="CBM_2"/>
    <property type="match status" value="1"/>
</dbReference>
<dbReference type="InterPro" id="IPR008965">
    <property type="entry name" value="CBM2/CBM3_carb-bd_dom_sf"/>
</dbReference>
<accession>A0A5M3VPD9</accession>
<organism evidence="3 4">
    <name type="scientific">Acrocarpospora corrugata</name>
    <dbReference type="NCBI Taxonomy" id="35763"/>
    <lineage>
        <taxon>Bacteria</taxon>
        <taxon>Bacillati</taxon>
        <taxon>Actinomycetota</taxon>
        <taxon>Actinomycetes</taxon>
        <taxon>Streptosporangiales</taxon>
        <taxon>Streptosporangiaceae</taxon>
        <taxon>Acrocarpospora</taxon>
    </lineage>
</organism>
<feature type="chain" id="PRO_5039476455" description="CBM2 domain-containing protein" evidence="1">
    <location>
        <begin position="24"/>
        <end position="268"/>
    </location>
</feature>
<dbReference type="AlphaFoldDB" id="A0A5M3VPD9"/>
<dbReference type="InterPro" id="IPR012291">
    <property type="entry name" value="CBM2_carb-bd_dom_sf"/>
</dbReference>
<comment type="caution">
    <text evidence="3">The sequence shown here is derived from an EMBL/GenBank/DDBJ whole genome shotgun (WGS) entry which is preliminary data.</text>
</comment>
<evidence type="ECO:0000313" key="3">
    <source>
        <dbReference type="EMBL" id="GER98654.1"/>
    </source>
</evidence>
<dbReference type="RefSeq" id="WP_246238403.1">
    <property type="nucleotide sequence ID" value="NZ_BAAABN010000078.1"/>
</dbReference>
<evidence type="ECO:0000259" key="2">
    <source>
        <dbReference type="PROSITE" id="PS51173"/>
    </source>
</evidence>
<evidence type="ECO:0000313" key="4">
    <source>
        <dbReference type="Proteomes" id="UP000334990"/>
    </source>
</evidence>
<dbReference type="EMBL" id="BLAD01000037">
    <property type="protein sequence ID" value="GER98654.1"/>
    <property type="molecule type" value="Genomic_DNA"/>
</dbReference>
<dbReference type="InterPro" id="IPR001919">
    <property type="entry name" value="CBD2"/>
</dbReference>
<evidence type="ECO:0000256" key="1">
    <source>
        <dbReference type="SAM" id="SignalP"/>
    </source>
</evidence>
<feature type="domain" description="CBM2" evidence="2">
    <location>
        <begin position="20"/>
        <end position="133"/>
    </location>
</feature>
<protein>
    <recommendedName>
        <fullName evidence="2">CBM2 domain-containing protein</fullName>
    </recommendedName>
</protein>
<name>A0A5M3VPD9_9ACTN</name>
<dbReference type="SMART" id="SM00637">
    <property type="entry name" value="CBD_II"/>
    <property type="match status" value="1"/>
</dbReference>
<dbReference type="Gene3D" id="2.60.40.290">
    <property type="match status" value="1"/>
</dbReference>
<keyword evidence="1" id="KW-0732">Signal</keyword>
<feature type="signal peptide" evidence="1">
    <location>
        <begin position="1"/>
        <end position="23"/>
    </location>
</feature>
<dbReference type="Proteomes" id="UP000334990">
    <property type="component" value="Unassembled WGS sequence"/>
</dbReference>
<keyword evidence="4" id="KW-1185">Reference proteome</keyword>
<dbReference type="GO" id="GO:0004553">
    <property type="term" value="F:hydrolase activity, hydrolyzing O-glycosyl compounds"/>
    <property type="evidence" value="ECO:0007669"/>
    <property type="project" value="InterPro"/>
</dbReference>
<proteinExistence type="predicted"/>
<dbReference type="SUPFAM" id="SSF49384">
    <property type="entry name" value="Carbohydrate-binding domain"/>
    <property type="match status" value="1"/>
</dbReference>
<gene>
    <name evidence="3" type="ORF">Acor_07160</name>
</gene>
<reference evidence="3 4" key="1">
    <citation type="submission" date="2019-10" db="EMBL/GenBank/DDBJ databases">
        <title>Whole genome shotgun sequence of Acrocarpospora corrugata NBRC 13972.</title>
        <authorList>
            <person name="Ichikawa N."/>
            <person name="Kimura A."/>
            <person name="Kitahashi Y."/>
            <person name="Komaki H."/>
            <person name="Oguchi A."/>
        </authorList>
    </citation>
    <scope>NUCLEOTIDE SEQUENCE [LARGE SCALE GENOMIC DNA]</scope>
    <source>
        <strain evidence="3 4">NBRC 13972</strain>
    </source>
</reference>
<dbReference type="GO" id="GO:0030247">
    <property type="term" value="F:polysaccharide binding"/>
    <property type="evidence" value="ECO:0007669"/>
    <property type="project" value="UniProtKB-UniRule"/>
</dbReference>
<dbReference type="PROSITE" id="PS51173">
    <property type="entry name" value="CBM2"/>
    <property type="match status" value="1"/>
</dbReference>